<name>A0ABQ7XXC4_BRANA</name>
<dbReference type="Proteomes" id="UP000824890">
    <property type="component" value="Unassembled WGS sequence"/>
</dbReference>
<reference evidence="1 2" key="1">
    <citation type="submission" date="2021-05" db="EMBL/GenBank/DDBJ databases">
        <title>Genome Assembly of Synthetic Allotetraploid Brassica napus Reveals Homoeologous Exchanges between Subgenomes.</title>
        <authorList>
            <person name="Davis J.T."/>
        </authorList>
    </citation>
    <scope>NUCLEOTIDE SEQUENCE [LARGE SCALE GENOMIC DNA]</scope>
    <source>
        <strain evidence="2">cv. Da-Ae</strain>
        <tissue evidence="1">Seedling</tissue>
    </source>
</reference>
<dbReference type="EMBL" id="JAGKQM010000019">
    <property type="protein sequence ID" value="KAH0860605.1"/>
    <property type="molecule type" value="Genomic_DNA"/>
</dbReference>
<gene>
    <name evidence="1" type="ORF">HID58_088866</name>
</gene>
<evidence type="ECO:0000313" key="1">
    <source>
        <dbReference type="EMBL" id="KAH0860605.1"/>
    </source>
</evidence>
<keyword evidence="2" id="KW-1185">Reference proteome</keyword>
<accession>A0ABQ7XXC4</accession>
<proteinExistence type="predicted"/>
<comment type="caution">
    <text evidence="1">The sequence shown here is derived from an EMBL/GenBank/DDBJ whole genome shotgun (WGS) entry which is preliminary data.</text>
</comment>
<sequence length="98" mass="11185">MLKLDGSKFNRTKWGVAAFSRVSLGIIRFRGRPSKFFYGQLIATQHSISRTPISRTPRPHHHHSDLHPTTLSVYIVCDGPSWLNQLIQEEEAVYIAPD</sequence>
<protein>
    <submittedName>
        <fullName evidence="1">Uncharacterized protein</fullName>
    </submittedName>
</protein>
<organism evidence="1 2">
    <name type="scientific">Brassica napus</name>
    <name type="common">Rape</name>
    <dbReference type="NCBI Taxonomy" id="3708"/>
    <lineage>
        <taxon>Eukaryota</taxon>
        <taxon>Viridiplantae</taxon>
        <taxon>Streptophyta</taxon>
        <taxon>Embryophyta</taxon>
        <taxon>Tracheophyta</taxon>
        <taxon>Spermatophyta</taxon>
        <taxon>Magnoliopsida</taxon>
        <taxon>eudicotyledons</taxon>
        <taxon>Gunneridae</taxon>
        <taxon>Pentapetalae</taxon>
        <taxon>rosids</taxon>
        <taxon>malvids</taxon>
        <taxon>Brassicales</taxon>
        <taxon>Brassicaceae</taxon>
        <taxon>Brassiceae</taxon>
        <taxon>Brassica</taxon>
    </lineage>
</organism>
<evidence type="ECO:0000313" key="2">
    <source>
        <dbReference type="Proteomes" id="UP000824890"/>
    </source>
</evidence>